<keyword evidence="1" id="KW-1133">Transmembrane helix</keyword>
<dbReference type="EMBL" id="GBRH01261846">
    <property type="protein sequence ID" value="JAD36049.1"/>
    <property type="molecule type" value="Transcribed_RNA"/>
</dbReference>
<accession>A0A0A8Z9I5</accession>
<keyword evidence="1" id="KW-0812">Transmembrane</keyword>
<protein>
    <submittedName>
        <fullName evidence="2">Uncharacterized protein</fullName>
    </submittedName>
</protein>
<feature type="transmembrane region" description="Helical" evidence="1">
    <location>
        <begin position="6"/>
        <end position="28"/>
    </location>
</feature>
<evidence type="ECO:0000256" key="1">
    <source>
        <dbReference type="SAM" id="Phobius"/>
    </source>
</evidence>
<organism evidence="2">
    <name type="scientific">Arundo donax</name>
    <name type="common">Giant reed</name>
    <name type="synonym">Donax arundinaceus</name>
    <dbReference type="NCBI Taxonomy" id="35708"/>
    <lineage>
        <taxon>Eukaryota</taxon>
        <taxon>Viridiplantae</taxon>
        <taxon>Streptophyta</taxon>
        <taxon>Embryophyta</taxon>
        <taxon>Tracheophyta</taxon>
        <taxon>Spermatophyta</taxon>
        <taxon>Magnoliopsida</taxon>
        <taxon>Liliopsida</taxon>
        <taxon>Poales</taxon>
        <taxon>Poaceae</taxon>
        <taxon>PACMAD clade</taxon>
        <taxon>Arundinoideae</taxon>
        <taxon>Arundineae</taxon>
        <taxon>Arundo</taxon>
    </lineage>
</organism>
<name>A0A0A8Z9I5_ARUDO</name>
<reference evidence="2" key="1">
    <citation type="submission" date="2014-09" db="EMBL/GenBank/DDBJ databases">
        <authorList>
            <person name="Magalhaes I.L.F."/>
            <person name="Oliveira U."/>
            <person name="Santos F.R."/>
            <person name="Vidigal T.H.D.A."/>
            <person name="Brescovit A.D."/>
            <person name="Santos A.J."/>
        </authorList>
    </citation>
    <scope>NUCLEOTIDE SEQUENCE</scope>
    <source>
        <tissue evidence="2">Shoot tissue taken approximately 20 cm above the soil surface</tissue>
    </source>
</reference>
<reference evidence="2" key="2">
    <citation type="journal article" date="2015" name="Data Brief">
        <title>Shoot transcriptome of the giant reed, Arundo donax.</title>
        <authorList>
            <person name="Barrero R.A."/>
            <person name="Guerrero F.D."/>
            <person name="Moolhuijzen P."/>
            <person name="Goolsby J.A."/>
            <person name="Tidwell J."/>
            <person name="Bellgard S.E."/>
            <person name="Bellgard M.I."/>
        </authorList>
    </citation>
    <scope>NUCLEOTIDE SEQUENCE</scope>
    <source>
        <tissue evidence="2">Shoot tissue taken approximately 20 cm above the soil surface</tissue>
    </source>
</reference>
<sequence>MLVLWLSSGLTAAMFLNITLDLPLLYFAMHPQ</sequence>
<proteinExistence type="predicted"/>
<keyword evidence="1" id="KW-0472">Membrane</keyword>
<evidence type="ECO:0000313" key="2">
    <source>
        <dbReference type="EMBL" id="JAD36049.1"/>
    </source>
</evidence>
<dbReference type="AlphaFoldDB" id="A0A0A8Z9I5"/>